<dbReference type="RefSeq" id="WP_377855932.1">
    <property type="nucleotide sequence ID" value="NZ_JBHLZU010000018.1"/>
</dbReference>
<dbReference type="SUPFAM" id="SSF53756">
    <property type="entry name" value="UDP-Glycosyltransferase/glycogen phosphorylase"/>
    <property type="match status" value="1"/>
</dbReference>
<gene>
    <name evidence="1" type="ORF">ACFFQA_21555</name>
</gene>
<proteinExistence type="predicted"/>
<keyword evidence="1" id="KW-0328">Glycosyltransferase</keyword>
<dbReference type="GO" id="GO:0016757">
    <property type="term" value="F:glycosyltransferase activity"/>
    <property type="evidence" value="ECO:0007669"/>
    <property type="project" value="UniProtKB-KW"/>
</dbReference>
<organism evidence="1 2">
    <name type="scientific">Allokutzneria oryzae</name>
    <dbReference type="NCBI Taxonomy" id="1378989"/>
    <lineage>
        <taxon>Bacteria</taxon>
        <taxon>Bacillati</taxon>
        <taxon>Actinomycetota</taxon>
        <taxon>Actinomycetes</taxon>
        <taxon>Pseudonocardiales</taxon>
        <taxon>Pseudonocardiaceae</taxon>
        <taxon>Allokutzneria</taxon>
    </lineage>
</organism>
<evidence type="ECO:0000313" key="1">
    <source>
        <dbReference type="EMBL" id="MFB9906528.1"/>
    </source>
</evidence>
<comment type="caution">
    <text evidence="1">The sequence shown here is derived from an EMBL/GenBank/DDBJ whole genome shotgun (WGS) entry which is preliminary data.</text>
</comment>
<evidence type="ECO:0000313" key="2">
    <source>
        <dbReference type="Proteomes" id="UP001589693"/>
    </source>
</evidence>
<keyword evidence="1" id="KW-0808">Transferase</keyword>
<reference evidence="1 2" key="1">
    <citation type="submission" date="2024-09" db="EMBL/GenBank/DDBJ databases">
        <authorList>
            <person name="Sun Q."/>
            <person name="Mori K."/>
        </authorList>
    </citation>
    <scope>NUCLEOTIDE SEQUENCE [LARGE SCALE GENOMIC DNA]</scope>
    <source>
        <strain evidence="1 2">TBRC 7907</strain>
    </source>
</reference>
<dbReference type="Proteomes" id="UP001589693">
    <property type="component" value="Unassembled WGS sequence"/>
</dbReference>
<sequence>MTLRAVGADPSPDVLALHGGLNEVVGRVPDARPWLSVTRLHVVPMRFGARVKSKSVDSMSADPPFVTTPVGAEGLHLGTIARFLVGESPAEMVSLCDRLLRDDALWVDVQQEMLRICREHFSAEGFRRSMEKVLVDCGVA</sequence>
<dbReference type="Pfam" id="PF13692">
    <property type="entry name" value="Glyco_trans_1_4"/>
    <property type="match status" value="1"/>
</dbReference>
<name>A0ABV6A0A2_9PSEU</name>
<accession>A0ABV6A0A2</accession>
<protein>
    <submittedName>
        <fullName evidence="1">Glycosyltransferase</fullName>
        <ecNumber evidence="1">2.4.-.-</ecNumber>
    </submittedName>
</protein>
<dbReference type="EC" id="2.4.-.-" evidence="1"/>
<keyword evidence="2" id="KW-1185">Reference proteome</keyword>
<dbReference type="EMBL" id="JBHLZU010000018">
    <property type="protein sequence ID" value="MFB9906528.1"/>
    <property type="molecule type" value="Genomic_DNA"/>
</dbReference>